<gene>
    <name evidence="1" type="primary">Gerhypos.2_18_2</name>
</gene>
<evidence type="ECO:0000313" key="2">
    <source>
        <dbReference type="Proteomes" id="UP000682616"/>
    </source>
</evidence>
<keyword evidence="2" id="KW-1185">Reference proteome</keyword>
<dbReference type="EMBL" id="BK013524">
    <property type="protein sequence ID" value="DAD50435.1"/>
    <property type="molecule type" value="Genomic_RNA"/>
</dbReference>
<dbReference type="KEGG" id="vg:80396949"/>
<sequence length="36" mass="4366">MVDVKLCRFFFETIGYLSRFYRSLLGLYVLFLKLLT</sequence>
<dbReference type="GeneID" id="80396949"/>
<dbReference type="Proteomes" id="UP000682616">
    <property type="component" value="Segment"/>
</dbReference>
<reference evidence="1" key="1">
    <citation type="submission" date="2020-09" db="EMBL/GenBank/DDBJ databases">
        <title>Leviviricetes taxonomy.</title>
        <authorList>
            <person name="Stockdale S.R."/>
            <person name="Callanan J."/>
            <person name="Adriaenssens E.M."/>
            <person name="Kuhn J.H."/>
            <person name="Rumnieks J."/>
            <person name="Shkoporov A."/>
            <person name="Draper L.A."/>
            <person name="Ross P."/>
            <person name="Hill C."/>
        </authorList>
    </citation>
    <scope>NUCLEOTIDE SEQUENCE</scope>
</reference>
<proteinExistence type="predicted"/>
<accession>A0A8S5KZ15</accession>
<protein>
    <submittedName>
        <fullName evidence="1">Uncharacterized protein</fullName>
    </submittedName>
</protein>
<dbReference type="RefSeq" id="YP_010768764.1">
    <property type="nucleotide sequence ID" value="NC_073785.1"/>
</dbReference>
<evidence type="ECO:0000313" key="1">
    <source>
        <dbReference type="EMBL" id="DAD50435.1"/>
    </source>
</evidence>
<organism evidence="1 2">
    <name type="scientific">ssRNA phage Gerhypos.2_18</name>
    <dbReference type="NCBI Taxonomy" id="2786250"/>
    <lineage>
        <taxon>Viruses</taxon>
        <taxon>Riboviria</taxon>
        <taxon>Orthornavirae</taxon>
        <taxon>Lenarviricota</taxon>
        <taxon>Leviviricetes</taxon>
        <taxon>Norzivirales</taxon>
        <taxon>Atkinsviridae</taxon>
        <taxon>Huleruivirus</taxon>
        <taxon>Huleruivirus geocola</taxon>
    </lineage>
</organism>
<name>A0A8S5KZ15_9VIRU</name>